<accession>D1B9P2</accession>
<dbReference type="EC" id="6.3.5.3" evidence="8"/>
<evidence type="ECO:0000256" key="4">
    <source>
        <dbReference type="ARBA" id="ARBA00022755"/>
    </source>
</evidence>
<dbReference type="SMART" id="SM01211">
    <property type="entry name" value="GATase_5"/>
    <property type="match status" value="1"/>
</dbReference>
<keyword evidence="6 8" id="KW-0067">ATP-binding</keyword>
<dbReference type="eggNOG" id="COG0047">
    <property type="taxonomic scope" value="Bacteria"/>
</dbReference>
<dbReference type="EnsemblBacteria" id="ACZ18995">
    <property type="protein sequence ID" value="ACZ18995"/>
    <property type="gene ID" value="Taci_0762"/>
</dbReference>
<keyword evidence="4 8" id="KW-0658">Purine biosynthesis</keyword>
<organism evidence="9 10">
    <name type="scientific">Thermanaerovibrio acidaminovorans (strain ATCC 49978 / DSM 6589 / Su883)</name>
    <name type="common">Selenomonas acidaminovorans</name>
    <dbReference type="NCBI Taxonomy" id="525903"/>
    <lineage>
        <taxon>Bacteria</taxon>
        <taxon>Thermotogati</taxon>
        <taxon>Synergistota</taxon>
        <taxon>Synergistia</taxon>
        <taxon>Synergistales</taxon>
        <taxon>Synergistaceae</taxon>
        <taxon>Thermanaerovibrio</taxon>
    </lineage>
</organism>
<dbReference type="InterPro" id="IPR010075">
    <property type="entry name" value="PRibForGlyAmidine_synth_PurQ"/>
</dbReference>
<dbReference type="KEGG" id="tai:Taci_0762"/>
<comment type="function">
    <text evidence="8">Part of the phosphoribosylformylglycinamidine synthase complex involved in the purines biosynthetic pathway. Catalyzes the ATP-dependent conversion of formylglycinamide ribonucleotide (FGAR) and glutamine to yield formylglycinamidine ribonucleotide (FGAM) and glutamate. The FGAM synthase complex is composed of three subunits. PurQ produces an ammonia molecule by converting glutamine to glutamate. PurL transfers the ammonia molecule to FGAR to form FGAM in an ATP-dependent manner. PurS interacts with PurQ and PurL and is thought to assist in the transfer of the ammonia molecule from PurQ to PurL.</text>
</comment>
<comment type="pathway">
    <text evidence="8">Purine metabolism; IMP biosynthesis via de novo pathway; 5-amino-1-(5-phospho-D-ribosyl)imidazole from N(2)-formyl-N(1)-(5-phospho-D-ribosyl)glycinamide: step 1/2.</text>
</comment>
<evidence type="ECO:0000313" key="10">
    <source>
        <dbReference type="Proteomes" id="UP000002030"/>
    </source>
</evidence>
<dbReference type="InterPro" id="IPR029062">
    <property type="entry name" value="Class_I_gatase-like"/>
</dbReference>
<keyword evidence="1 8" id="KW-0963">Cytoplasm</keyword>
<dbReference type="PROSITE" id="PS51273">
    <property type="entry name" value="GATASE_TYPE_1"/>
    <property type="match status" value="1"/>
</dbReference>
<dbReference type="GO" id="GO:0005737">
    <property type="term" value="C:cytoplasm"/>
    <property type="evidence" value="ECO:0007669"/>
    <property type="project" value="UniProtKB-SubCell"/>
</dbReference>
<feature type="active site" evidence="8">
    <location>
        <position position="202"/>
    </location>
</feature>
<dbReference type="GO" id="GO:0006189">
    <property type="term" value="P:'de novo' IMP biosynthetic process"/>
    <property type="evidence" value="ECO:0007669"/>
    <property type="project" value="UniProtKB-UniRule"/>
</dbReference>
<evidence type="ECO:0000256" key="7">
    <source>
        <dbReference type="ARBA" id="ARBA00022962"/>
    </source>
</evidence>
<evidence type="ECO:0000256" key="2">
    <source>
        <dbReference type="ARBA" id="ARBA00022598"/>
    </source>
</evidence>
<protein>
    <recommendedName>
        <fullName evidence="8">Phosphoribosylformylglycinamidine synthase subunit PurQ</fullName>
        <shortName evidence="8">FGAM synthase</shortName>
        <ecNumber evidence="8">6.3.5.3</ecNumber>
    </recommendedName>
    <alternativeName>
        <fullName evidence="8">Formylglycinamide ribonucleotide amidotransferase subunit I</fullName>
        <shortName evidence="8">FGAR amidotransferase I</shortName>
        <shortName evidence="8">FGAR-AT I</shortName>
    </alternativeName>
    <alternativeName>
        <fullName evidence="8">Glutaminase PurQ</fullName>
        <ecNumber evidence="8">3.5.1.2</ecNumber>
    </alternativeName>
    <alternativeName>
        <fullName evidence="8">Phosphoribosylformylglycinamidine synthase subunit I</fullName>
    </alternativeName>
</protein>
<dbReference type="GO" id="GO:0005524">
    <property type="term" value="F:ATP binding"/>
    <property type="evidence" value="ECO:0007669"/>
    <property type="project" value="UniProtKB-KW"/>
</dbReference>
<dbReference type="CDD" id="cd01740">
    <property type="entry name" value="GATase1_FGAR_AT"/>
    <property type="match status" value="1"/>
</dbReference>
<dbReference type="NCBIfam" id="TIGR01737">
    <property type="entry name" value="FGAM_synth_I"/>
    <property type="match status" value="1"/>
</dbReference>
<dbReference type="EC" id="3.5.1.2" evidence="8"/>
<comment type="subcellular location">
    <subcellularLocation>
        <location evidence="8">Cytoplasm</location>
    </subcellularLocation>
</comment>
<dbReference type="EMBL" id="CP001818">
    <property type="protein sequence ID" value="ACZ18995.1"/>
    <property type="molecule type" value="Genomic_DNA"/>
</dbReference>
<comment type="catalytic activity">
    <reaction evidence="8">
        <text>N(2)-formyl-N(1)-(5-phospho-beta-D-ribosyl)glycinamide + L-glutamine + ATP + H2O = 2-formamido-N(1)-(5-O-phospho-beta-D-ribosyl)acetamidine + L-glutamate + ADP + phosphate + H(+)</text>
        <dbReference type="Rhea" id="RHEA:17129"/>
        <dbReference type="ChEBI" id="CHEBI:15377"/>
        <dbReference type="ChEBI" id="CHEBI:15378"/>
        <dbReference type="ChEBI" id="CHEBI:29985"/>
        <dbReference type="ChEBI" id="CHEBI:30616"/>
        <dbReference type="ChEBI" id="CHEBI:43474"/>
        <dbReference type="ChEBI" id="CHEBI:58359"/>
        <dbReference type="ChEBI" id="CHEBI:147286"/>
        <dbReference type="ChEBI" id="CHEBI:147287"/>
        <dbReference type="ChEBI" id="CHEBI:456216"/>
        <dbReference type="EC" id="6.3.5.3"/>
    </reaction>
</comment>
<comment type="subunit">
    <text evidence="8">Part of the FGAM synthase complex composed of 1 PurL, 1 PurQ and 2 PurS subunits.</text>
</comment>
<proteinExistence type="inferred from homology"/>
<dbReference type="PATRIC" id="fig|525903.6.peg.763"/>
<keyword evidence="5 8" id="KW-0378">Hydrolase</keyword>
<dbReference type="PANTHER" id="PTHR47552">
    <property type="entry name" value="PHOSPHORIBOSYLFORMYLGLYCINAMIDINE SYNTHASE SUBUNIT PURQ"/>
    <property type="match status" value="1"/>
</dbReference>
<dbReference type="HAMAP" id="MF_00421">
    <property type="entry name" value="PurQ"/>
    <property type="match status" value="1"/>
</dbReference>
<dbReference type="Pfam" id="PF13507">
    <property type="entry name" value="GATase_5"/>
    <property type="match status" value="1"/>
</dbReference>
<dbReference type="STRING" id="525903.Taci_0762"/>
<dbReference type="HOGENOM" id="CLU_001031_3_1_0"/>
<evidence type="ECO:0000256" key="8">
    <source>
        <dbReference type="HAMAP-Rule" id="MF_00421"/>
    </source>
</evidence>
<dbReference type="UniPathway" id="UPA00074">
    <property type="reaction ID" value="UER00128"/>
</dbReference>
<dbReference type="OrthoDB" id="9804441at2"/>
<evidence type="ECO:0000256" key="6">
    <source>
        <dbReference type="ARBA" id="ARBA00022840"/>
    </source>
</evidence>
<keyword evidence="7 8" id="KW-0315">Glutamine amidotransferase</keyword>
<dbReference type="Proteomes" id="UP000002030">
    <property type="component" value="Chromosome"/>
</dbReference>
<dbReference type="RefSeq" id="WP_012869510.1">
    <property type="nucleotide sequence ID" value="NC_013522.1"/>
</dbReference>
<dbReference type="GO" id="GO:0004359">
    <property type="term" value="F:glutaminase activity"/>
    <property type="evidence" value="ECO:0007669"/>
    <property type="project" value="UniProtKB-EC"/>
</dbReference>
<evidence type="ECO:0000256" key="5">
    <source>
        <dbReference type="ARBA" id="ARBA00022801"/>
    </source>
</evidence>
<dbReference type="GO" id="GO:0004642">
    <property type="term" value="F:phosphoribosylformylglycinamidine synthase activity"/>
    <property type="evidence" value="ECO:0007669"/>
    <property type="project" value="UniProtKB-UniRule"/>
</dbReference>
<sequence>MMAAVVTFPGSNCDGDVRVALESVGAKVQMVWHREGSLPKCHLVVLPGGFSYGDYLRPGAMAAKSPIMGAVVEHARKGGLVLGICNGFQILTESGLLKGALLTNRDQRFICRRCHVRVERTDTPFTNLFVEGQVVQFPIAHRDGMFFLPQEDLDELEGSNRVVFRYCAPDGTPCEAPNGALNRIAGIISREGNVLGMMPHPERATLAEIGDSFGTTLWRSVERWIEEAGLI</sequence>
<comment type="catalytic activity">
    <reaction evidence="8">
        <text>L-glutamine + H2O = L-glutamate + NH4(+)</text>
        <dbReference type="Rhea" id="RHEA:15889"/>
        <dbReference type="ChEBI" id="CHEBI:15377"/>
        <dbReference type="ChEBI" id="CHEBI:28938"/>
        <dbReference type="ChEBI" id="CHEBI:29985"/>
        <dbReference type="ChEBI" id="CHEBI:58359"/>
        <dbReference type="EC" id="3.5.1.2"/>
    </reaction>
</comment>
<dbReference type="PIRSF" id="PIRSF001586">
    <property type="entry name" value="FGAM_synth_I"/>
    <property type="match status" value="1"/>
</dbReference>
<dbReference type="Gene3D" id="3.40.50.880">
    <property type="match status" value="1"/>
</dbReference>
<dbReference type="PANTHER" id="PTHR47552:SF1">
    <property type="entry name" value="PHOSPHORIBOSYLFORMYLGLYCINAMIDINE SYNTHASE SUBUNIT PURQ"/>
    <property type="match status" value="1"/>
</dbReference>
<evidence type="ECO:0000313" key="9">
    <source>
        <dbReference type="EMBL" id="ACZ18995.1"/>
    </source>
</evidence>
<keyword evidence="2 8" id="KW-0436">Ligase</keyword>
<keyword evidence="3 8" id="KW-0547">Nucleotide-binding</keyword>
<keyword evidence="10" id="KW-1185">Reference proteome</keyword>
<dbReference type="SUPFAM" id="SSF52317">
    <property type="entry name" value="Class I glutamine amidotransferase-like"/>
    <property type="match status" value="1"/>
</dbReference>
<evidence type="ECO:0000256" key="3">
    <source>
        <dbReference type="ARBA" id="ARBA00022741"/>
    </source>
</evidence>
<name>D1B9P2_THEAS</name>
<dbReference type="NCBIfam" id="NF002957">
    <property type="entry name" value="PRK03619.1"/>
    <property type="match status" value="1"/>
</dbReference>
<reference evidence="9 10" key="1">
    <citation type="journal article" date="2009" name="Stand. Genomic Sci.">
        <title>Complete genome sequence of Thermanaerovibrio acidaminovorans type strain (Su883).</title>
        <authorList>
            <person name="Chovatia M."/>
            <person name="Sikorski J."/>
            <person name="Schroder M."/>
            <person name="Lapidus A."/>
            <person name="Nolan M."/>
            <person name="Tice H."/>
            <person name="Glavina Del Rio T."/>
            <person name="Copeland A."/>
            <person name="Cheng J.F."/>
            <person name="Lucas S."/>
            <person name="Chen F."/>
            <person name="Bruce D."/>
            <person name="Goodwin L."/>
            <person name="Pitluck S."/>
            <person name="Ivanova N."/>
            <person name="Mavromatis K."/>
            <person name="Ovchinnikova G."/>
            <person name="Pati A."/>
            <person name="Chen A."/>
            <person name="Palaniappan K."/>
            <person name="Land M."/>
            <person name="Hauser L."/>
            <person name="Chang Y.J."/>
            <person name="Jeffries C.D."/>
            <person name="Chain P."/>
            <person name="Saunders E."/>
            <person name="Detter J.C."/>
            <person name="Brettin T."/>
            <person name="Rohde M."/>
            <person name="Goker M."/>
            <person name="Spring S."/>
            <person name="Bristow J."/>
            <person name="Markowitz V."/>
            <person name="Hugenholtz P."/>
            <person name="Kyrpides N.C."/>
            <person name="Klenk H.P."/>
            <person name="Eisen J.A."/>
        </authorList>
    </citation>
    <scope>NUCLEOTIDE SEQUENCE [LARGE SCALE GENOMIC DNA]</scope>
    <source>
        <strain evidence="10">ATCC 49978 / DSM 6589 / Su883</strain>
    </source>
</reference>
<feature type="active site" evidence="8">
    <location>
        <position position="200"/>
    </location>
</feature>
<evidence type="ECO:0000256" key="1">
    <source>
        <dbReference type="ARBA" id="ARBA00022490"/>
    </source>
</evidence>
<feature type="active site" description="Nucleophile" evidence="8">
    <location>
        <position position="85"/>
    </location>
</feature>
<gene>
    <name evidence="8" type="primary">purQ</name>
    <name evidence="9" type="ordered locus">Taci_0762</name>
</gene>
<dbReference type="AlphaFoldDB" id="D1B9P2"/>